<evidence type="ECO:0000259" key="5">
    <source>
        <dbReference type="Pfam" id="PF08531"/>
    </source>
</evidence>
<dbReference type="InterPro" id="IPR008928">
    <property type="entry name" value="6-hairpin_glycosidase_sf"/>
</dbReference>
<gene>
    <name evidence="8" type="ORF">ACFQY0_00540</name>
</gene>
<dbReference type="PANTHER" id="PTHR33307:SF6">
    <property type="entry name" value="ALPHA-RHAMNOSIDASE (EUROFUNG)-RELATED"/>
    <property type="match status" value="1"/>
</dbReference>
<evidence type="ECO:0000256" key="1">
    <source>
        <dbReference type="ARBA" id="ARBA00001445"/>
    </source>
</evidence>
<sequence>MKPGIRILSLYDCQLCLTAYFRPEMRVLLPMIITLLTGLALAAPAPPRDLSVNEGRINPIGFHDATPSFSWKLDDPRQGAKQSAYQILVTHTGSEHPETLWDSGKVVSDQSVYVPYSGPALTSRQRIAWRVRYWDQESAESDWSTWSHLELGLLENSDWKGSWIHLPKDDFKAPEELGSPVVHLRKSFSIEQVPEMARLYLTAKGIVDFRINGQLVTPDAFVPGWTDYTQKIETLTYDVGPLLRKGENVLAARISDGWYAGTISKRFYGSMPELLAQLELKSPEGKVLELIATDQSWSYSIDGPITMADIWHGEDYDARKELTGWDLPDYPSADRFKPVSTTPIDPKVRLSPKRFQSTRVIESIKPVTLRKFGEGKVIFDLGQNMVGWIHLQLPARKGQTVTIRMAEMLNDDGTLYRGNYRTARSLANYIPAKDGIADYTQTFTFFGFRYVEISGFDQTAEPSLDWVSGEVLHTDFARTGSFDSSHEKLNKLQSNIVWSQRGNFLDIPTDCPQRNERYGWTGDAQVFTPVSLFNYDTHAFLMSYLESIKQEMKPDGGVPNIIPSNQYRGWVNSAGWGDAAFVIPWELYLRTGDIEVLREFYPMMKKRVGYYTNKAKDGIVDEPKSFGDWLQPKSYGTKPVGTDDRSGETSTRLLTTCYYAYGAKLCAQAAEALGKSDEAAKYKALVDEIKTAASNKFFDNDGRVIEGTATQSAYVLPLAFGLIDGELADKATGHLSEKIEEFGNLLNTGFIGTSVLIPTLEKHGLREQALNILFTSDYPSWFYSIVQGATSIWERWNSYTKKDGFGDDSMNSFNHYAYGAVGGFFYEKLAGLAPSANAPGYSEILVAPILDDRVPLDHAEASLITRYGVASNKWEKSNSAWQMETIIPPNTTGRLTLPFKPEEIHVLKGSADFKASGDGSTASVPAGSYHFKITR</sequence>
<comment type="caution">
    <text evidence="8">The sequence shown here is derived from an EMBL/GenBank/DDBJ whole genome shotgun (WGS) entry which is preliminary data.</text>
</comment>
<dbReference type="Pfam" id="PF25788">
    <property type="entry name" value="Ig_Rha78A_N"/>
    <property type="match status" value="1"/>
</dbReference>
<keyword evidence="3 8" id="KW-0378">Hydrolase</keyword>
<dbReference type="Pfam" id="PF05592">
    <property type="entry name" value="Bac_rhamnosid"/>
    <property type="match status" value="1"/>
</dbReference>
<evidence type="ECO:0000259" key="7">
    <source>
        <dbReference type="Pfam" id="PF17390"/>
    </source>
</evidence>
<dbReference type="Pfam" id="PF17390">
    <property type="entry name" value="Bac_rhamnosid_C"/>
    <property type="match status" value="1"/>
</dbReference>
<dbReference type="InterPro" id="IPR035396">
    <property type="entry name" value="Bac_rhamnosid6H"/>
</dbReference>
<evidence type="ECO:0000313" key="8">
    <source>
        <dbReference type="EMBL" id="MFC7335647.1"/>
    </source>
</evidence>
<feature type="domain" description="Alpha-L-rhamnosidase concanavalin-like" evidence="4">
    <location>
        <begin position="371"/>
        <end position="473"/>
    </location>
</feature>
<dbReference type="RefSeq" id="WP_379707967.1">
    <property type="nucleotide sequence ID" value="NZ_JBHTBS010000001.1"/>
</dbReference>
<evidence type="ECO:0000256" key="2">
    <source>
        <dbReference type="ARBA" id="ARBA00012652"/>
    </source>
</evidence>
<dbReference type="Gene3D" id="2.60.40.10">
    <property type="entry name" value="Immunoglobulins"/>
    <property type="match status" value="1"/>
</dbReference>
<evidence type="ECO:0000259" key="6">
    <source>
        <dbReference type="Pfam" id="PF17389"/>
    </source>
</evidence>
<evidence type="ECO:0000259" key="4">
    <source>
        <dbReference type="Pfam" id="PF05592"/>
    </source>
</evidence>
<dbReference type="GO" id="GO:0016787">
    <property type="term" value="F:hydrolase activity"/>
    <property type="evidence" value="ECO:0007669"/>
    <property type="project" value="UniProtKB-KW"/>
</dbReference>
<reference evidence="9" key="1">
    <citation type="journal article" date="2019" name="Int. J. Syst. Evol. Microbiol.">
        <title>The Global Catalogue of Microorganisms (GCM) 10K type strain sequencing project: providing services to taxonomists for standard genome sequencing and annotation.</title>
        <authorList>
            <consortium name="The Broad Institute Genomics Platform"/>
            <consortium name="The Broad Institute Genome Sequencing Center for Infectious Disease"/>
            <person name="Wu L."/>
            <person name="Ma J."/>
        </authorList>
    </citation>
    <scope>NUCLEOTIDE SEQUENCE [LARGE SCALE GENOMIC DNA]</scope>
    <source>
        <strain evidence="9">CGMCC 4.1467</strain>
    </source>
</reference>
<evidence type="ECO:0000256" key="3">
    <source>
        <dbReference type="ARBA" id="ARBA00022801"/>
    </source>
</evidence>
<dbReference type="PIRSF" id="PIRSF010631">
    <property type="entry name" value="A-rhamnsds"/>
    <property type="match status" value="1"/>
</dbReference>
<dbReference type="EMBL" id="JBHTBS010000001">
    <property type="protein sequence ID" value="MFC7335647.1"/>
    <property type="molecule type" value="Genomic_DNA"/>
</dbReference>
<protein>
    <recommendedName>
        <fullName evidence="2">alpha-L-rhamnosidase</fullName>
        <ecNumber evidence="2">3.2.1.40</ecNumber>
    </recommendedName>
</protein>
<keyword evidence="9" id="KW-1185">Reference proteome</keyword>
<feature type="domain" description="Alpha-L-rhamnosidase C-terminal" evidence="7">
    <location>
        <begin position="837"/>
        <end position="908"/>
    </location>
</feature>
<proteinExistence type="predicted"/>
<dbReference type="InterPro" id="IPR013783">
    <property type="entry name" value="Ig-like_fold"/>
</dbReference>
<dbReference type="SUPFAM" id="SSF48208">
    <property type="entry name" value="Six-hairpin glycosidases"/>
    <property type="match status" value="1"/>
</dbReference>
<dbReference type="InterPro" id="IPR012341">
    <property type="entry name" value="6hp_glycosidase-like_sf"/>
</dbReference>
<organism evidence="8 9">
    <name type="scientific">Haloferula chungangensis</name>
    <dbReference type="NCBI Taxonomy" id="1048331"/>
    <lineage>
        <taxon>Bacteria</taxon>
        <taxon>Pseudomonadati</taxon>
        <taxon>Verrucomicrobiota</taxon>
        <taxon>Verrucomicrobiia</taxon>
        <taxon>Verrucomicrobiales</taxon>
        <taxon>Verrucomicrobiaceae</taxon>
        <taxon>Haloferula</taxon>
    </lineage>
</organism>
<feature type="domain" description="Alpha-L-rhamnosidase six-hairpin glycosidase" evidence="6">
    <location>
        <begin position="478"/>
        <end position="828"/>
    </location>
</feature>
<evidence type="ECO:0000313" key="9">
    <source>
        <dbReference type="Proteomes" id="UP001596472"/>
    </source>
</evidence>
<dbReference type="Proteomes" id="UP001596472">
    <property type="component" value="Unassembled WGS sequence"/>
</dbReference>
<dbReference type="PANTHER" id="PTHR33307">
    <property type="entry name" value="ALPHA-RHAMNOSIDASE (EUROFUNG)"/>
    <property type="match status" value="1"/>
</dbReference>
<dbReference type="InterPro" id="IPR013737">
    <property type="entry name" value="Bac_rhamnosid_N"/>
</dbReference>
<dbReference type="InterPro" id="IPR035398">
    <property type="entry name" value="Bac_rhamnosid_C"/>
</dbReference>
<dbReference type="Pfam" id="PF17389">
    <property type="entry name" value="Bac_rhamnosid6H"/>
    <property type="match status" value="1"/>
</dbReference>
<dbReference type="Gene3D" id="1.50.10.10">
    <property type="match status" value="1"/>
</dbReference>
<dbReference type="InterPro" id="IPR008902">
    <property type="entry name" value="Rhamnosid_concanavalin"/>
</dbReference>
<accession>A0ABW2KZY9</accession>
<comment type="catalytic activity">
    <reaction evidence="1">
        <text>Hydrolysis of terminal non-reducing alpha-L-rhamnose residues in alpha-L-rhamnosides.</text>
        <dbReference type="EC" id="3.2.1.40"/>
    </reaction>
</comment>
<dbReference type="EC" id="3.2.1.40" evidence="2"/>
<dbReference type="Gene3D" id="2.60.420.10">
    <property type="entry name" value="Maltose phosphorylase, domain 3"/>
    <property type="match status" value="1"/>
</dbReference>
<dbReference type="Pfam" id="PF08531">
    <property type="entry name" value="Bac_rhamnosid_N"/>
    <property type="match status" value="1"/>
</dbReference>
<dbReference type="Gene3D" id="2.60.120.260">
    <property type="entry name" value="Galactose-binding domain-like"/>
    <property type="match status" value="2"/>
</dbReference>
<feature type="domain" description="Bacterial alpha-L-rhamnosidase N-terminal" evidence="5">
    <location>
        <begin position="195"/>
        <end position="346"/>
    </location>
</feature>
<dbReference type="InterPro" id="IPR016007">
    <property type="entry name" value="Alpha_rhamnosid"/>
</dbReference>
<name>A0ABW2KZY9_9BACT</name>